<comment type="caution">
    <text evidence="2">The sequence shown here is derived from an EMBL/GenBank/DDBJ whole genome shotgun (WGS) entry which is preliminary data.</text>
</comment>
<dbReference type="NCBIfam" id="TIGR04131">
    <property type="entry name" value="Bac_Flav_CTERM"/>
    <property type="match status" value="1"/>
</dbReference>
<evidence type="ECO:0000259" key="1">
    <source>
        <dbReference type="Pfam" id="PF01345"/>
    </source>
</evidence>
<organism evidence="2 3">
    <name type="scientific">Pedobacter cryoconitis</name>
    <dbReference type="NCBI Taxonomy" id="188932"/>
    <lineage>
        <taxon>Bacteria</taxon>
        <taxon>Pseudomonadati</taxon>
        <taxon>Bacteroidota</taxon>
        <taxon>Sphingobacteriia</taxon>
        <taxon>Sphingobacteriales</taxon>
        <taxon>Sphingobacteriaceae</taxon>
        <taxon>Pedobacter</taxon>
    </lineage>
</organism>
<dbReference type="Pfam" id="PF13585">
    <property type="entry name" value="CHU_C"/>
    <property type="match status" value="1"/>
</dbReference>
<dbReference type="InterPro" id="IPR001434">
    <property type="entry name" value="OmcB-like_DUF11"/>
</dbReference>
<protein>
    <submittedName>
        <fullName evidence="2">Gliding motility-associated-like protein</fullName>
    </submittedName>
</protein>
<dbReference type="InterPro" id="IPR026341">
    <property type="entry name" value="T9SS_type_B"/>
</dbReference>
<dbReference type="AlphaFoldDB" id="A0A7W9E143"/>
<gene>
    <name evidence="2" type="ORF">HDE68_005053</name>
</gene>
<accession>A0A7W9E143</accession>
<reference evidence="2 3" key="1">
    <citation type="submission" date="2020-08" db="EMBL/GenBank/DDBJ databases">
        <title>Genomic Encyclopedia of Type Strains, Phase IV (KMG-V): Genome sequencing to study the core and pangenomes of soil and plant-associated prokaryotes.</title>
        <authorList>
            <person name="Whitman W."/>
        </authorList>
    </citation>
    <scope>NUCLEOTIDE SEQUENCE [LARGE SCALE GENOMIC DNA]</scope>
    <source>
        <strain evidence="2 3">S3M1</strain>
    </source>
</reference>
<sequence>MTNSGPNDALDVNIRDKAPVGTTITKWSAIPVTGLTYPNIGGTTDLNETIAVIPNGLTAVYEVTVQTPVNFTGSLTNTVAVSSRTNNPNSSICPNCTTDPINSVLPDIIIPNVITPDGDGKNDRFVIVGIEHYPGSVLFIYNRWGNQVYSATNYDNSWTGDGLSGGTYYYVLQIKTGQSTKSYKGWIELLK</sequence>
<name>A0A7W9E143_9SPHI</name>
<dbReference type="Proteomes" id="UP000537204">
    <property type="component" value="Unassembled WGS sequence"/>
</dbReference>
<evidence type="ECO:0000313" key="3">
    <source>
        <dbReference type="Proteomes" id="UP000537204"/>
    </source>
</evidence>
<feature type="domain" description="DUF11" evidence="1">
    <location>
        <begin position="2"/>
        <end position="91"/>
    </location>
</feature>
<evidence type="ECO:0000313" key="2">
    <source>
        <dbReference type="EMBL" id="MBB5639112.1"/>
    </source>
</evidence>
<proteinExistence type="predicted"/>
<dbReference type="EMBL" id="JACHCE010000012">
    <property type="protein sequence ID" value="MBB5639112.1"/>
    <property type="molecule type" value="Genomic_DNA"/>
</dbReference>
<dbReference type="Pfam" id="PF01345">
    <property type="entry name" value="DUF11"/>
    <property type="match status" value="1"/>
</dbReference>